<dbReference type="EMBL" id="GL883096">
    <property type="protein sequence ID" value="EGG09726.1"/>
    <property type="molecule type" value="Genomic_DNA"/>
</dbReference>
<evidence type="ECO:0000256" key="1">
    <source>
        <dbReference type="SAM" id="MobiDB-lite"/>
    </source>
</evidence>
<dbReference type="RefSeq" id="XP_007406780.1">
    <property type="nucleotide sequence ID" value="XM_007406718.1"/>
</dbReference>
<accession>F4RCG1</accession>
<dbReference type="VEuPathDB" id="FungiDB:MELLADRAFT_95186"/>
<dbReference type="AlphaFoldDB" id="F4RCG1"/>
<dbReference type="HOGENOM" id="CLU_025212_3_2_1"/>
<feature type="compositionally biased region" description="Basic residues" evidence="1">
    <location>
        <begin position="20"/>
        <end position="43"/>
    </location>
</feature>
<name>F4RCG1_MELLP</name>
<dbReference type="KEGG" id="mlr:MELLADRAFT_95186"/>
<dbReference type="STRING" id="747676.F4RCG1"/>
<organism evidence="3">
    <name type="scientific">Melampsora larici-populina (strain 98AG31 / pathotype 3-4-7)</name>
    <name type="common">Poplar leaf rust fungus</name>
    <dbReference type="NCBI Taxonomy" id="747676"/>
    <lineage>
        <taxon>Eukaryota</taxon>
        <taxon>Fungi</taxon>
        <taxon>Dikarya</taxon>
        <taxon>Basidiomycota</taxon>
        <taxon>Pucciniomycotina</taxon>
        <taxon>Pucciniomycetes</taxon>
        <taxon>Pucciniales</taxon>
        <taxon>Melampsoraceae</taxon>
        <taxon>Melampsora</taxon>
    </lineage>
</organism>
<dbReference type="Proteomes" id="UP000001072">
    <property type="component" value="Unassembled WGS sequence"/>
</dbReference>
<evidence type="ECO:0000313" key="2">
    <source>
        <dbReference type="EMBL" id="EGG09726.1"/>
    </source>
</evidence>
<evidence type="ECO:0000313" key="3">
    <source>
        <dbReference type="Proteomes" id="UP000001072"/>
    </source>
</evidence>
<reference evidence="3" key="1">
    <citation type="journal article" date="2011" name="Proc. Natl. Acad. Sci. U.S.A.">
        <title>Obligate biotrophy features unraveled by the genomic analysis of rust fungi.</title>
        <authorList>
            <person name="Duplessis S."/>
            <person name="Cuomo C.A."/>
            <person name="Lin Y.-C."/>
            <person name="Aerts A."/>
            <person name="Tisserant E."/>
            <person name="Veneault-Fourrey C."/>
            <person name="Joly D.L."/>
            <person name="Hacquard S."/>
            <person name="Amselem J."/>
            <person name="Cantarel B.L."/>
            <person name="Chiu R."/>
            <person name="Coutinho P.M."/>
            <person name="Feau N."/>
            <person name="Field M."/>
            <person name="Frey P."/>
            <person name="Gelhaye E."/>
            <person name="Goldberg J."/>
            <person name="Grabherr M.G."/>
            <person name="Kodira C.D."/>
            <person name="Kohler A."/>
            <person name="Kuees U."/>
            <person name="Lindquist E.A."/>
            <person name="Lucas S.M."/>
            <person name="Mago R."/>
            <person name="Mauceli E."/>
            <person name="Morin E."/>
            <person name="Murat C."/>
            <person name="Pangilinan J.L."/>
            <person name="Park R."/>
            <person name="Pearson M."/>
            <person name="Quesneville H."/>
            <person name="Rouhier N."/>
            <person name="Sakthikumar S."/>
            <person name="Salamov A.A."/>
            <person name="Schmutz J."/>
            <person name="Selles B."/>
            <person name="Shapiro H."/>
            <person name="Tanguay P."/>
            <person name="Tuskan G.A."/>
            <person name="Henrissat B."/>
            <person name="Van de Peer Y."/>
            <person name="Rouze P."/>
            <person name="Ellis J.G."/>
            <person name="Dodds P.N."/>
            <person name="Schein J.E."/>
            <person name="Zhong S."/>
            <person name="Hamelin R.C."/>
            <person name="Grigoriev I.V."/>
            <person name="Szabo L.J."/>
            <person name="Martin F."/>
        </authorList>
    </citation>
    <scope>NUCLEOTIDE SEQUENCE [LARGE SCALE GENOMIC DNA]</scope>
    <source>
        <strain evidence="3">98AG31 / pathotype 3-4-7</strain>
    </source>
</reference>
<dbReference type="OrthoDB" id="2499072at2759"/>
<feature type="region of interest" description="Disordered" evidence="1">
    <location>
        <begin position="1"/>
        <end position="70"/>
    </location>
</feature>
<sequence>MVETRSKQPESTQANPAAKSKSKTKGSSKKRQPQPPSGRKKQKQQLVEDDADESFHIDSNDVNNQPRDEPNLTCREEAEEDESAPPAVFLSRFPGLELGDFEKQLDDWTLVSLRQAISKQASKRSKAPGEIQLLVRIRLEYEKRMLMAALMGAVPKVVIWNLVGKGSKQGHANPWIRFLAFGLPALAEKVPESGDSEGWTRRNKKVSDLWKKLSKDEKDVFRDPYFFALAKLPNLSTLPMDITKPAEDGGDTSLQHLNESMPAPTVHKLTDEQKTKYMPLFEKLVDVEKLHLCHGKPSPSTPVATIQQKSLVELRKAHHTVRSICFHLDFLPISIVTLTTYT</sequence>
<dbReference type="InParanoid" id="F4RCG1"/>
<dbReference type="GeneID" id="18937162"/>
<gene>
    <name evidence="2" type="ORF">MELLADRAFT_95186</name>
</gene>
<protein>
    <submittedName>
        <fullName evidence="2">Uncharacterized protein</fullName>
    </submittedName>
</protein>
<keyword evidence="3" id="KW-1185">Reference proteome</keyword>
<proteinExistence type="predicted"/>